<accession>A0A515DFV3</accession>
<reference evidence="1 2" key="1">
    <citation type="submission" date="2019-01" db="EMBL/GenBank/DDBJ databases">
        <title>Genomic insights into a novel species Rhodoferax sp.</title>
        <authorList>
            <person name="Jin L."/>
        </authorList>
    </citation>
    <scope>NUCLEOTIDE SEQUENCE [LARGE SCALE GENOMIC DNA]</scope>
    <source>
        <strain evidence="1 2">CHu59-6-5</strain>
    </source>
</reference>
<organism evidence="1 2">
    <name type="scientific">Rhodoferax sediminis</name>
    <dbReference type="NCBI Taxonomy" id="2509614"/>
    <lineage>
        <taxon>Bacteria</taxon>
        <taxon>Pseudomonadati</taxon>
        <taxon>Pseudomonadota</taxon>
        <taxon>Betaproteobacteria</taxon>
        <taxon>Burkholderiales</taxon>
        <taxon>Comamonadaceae</taxon>
        <taxon>Rhodoferax</taxon>
    </lineage>
</organism>
<keyword evidence="2" id="KW-1185">Reference proteome</keyword>
<sequence length="322" mass="35384">MASPRTDVATTPLAYLEPVGLSPVEANAILALAGRNNSTVQWQRPPPDSAPDVYVAHLRSVDLPEDGTDSIPPWSIDRYPPRVVVDERGRYQGRPVCLVGGCENNHLAWNSKDAESIGELNAGLRFAAAQLSRQRIRYALARAAWLNRDTWATSRLHLLSHGQVMAMIDPASGQVHLRRSATAMQLERVALQVLPARPVAHSPDFEILPMASVLWELARRCNEEALPRLLPPALLKSRLMRASPLPVPMADLDEQSQMILGELDQTPLTVAQLRSKCKLPEPTLTRALAGLAISQATRAVSTGLSAQRIFGHMLGWLPGWQR</sequence>
<evidence type="ECO:0000313" key="1">
    <source>
        <dbReference type="EMBL" id="QDL39284.1"/>
    </source>
</evidence>
<gene>
    <name evidence="1" type="ORF">EUB48_19675</name>
</gene>
<dbReference type="EMBL" id="CP035503">
    <property type="protein sequence ID" value="QDL39284.1"/>
    <property type="molecule type" value="Genomic_DNA"/>
</dbReference>
<proteinExistence type="predicted"/>
<dbReference type="KEGG" id="rhf:EUB48_19675"/>
<evidence type="ECO:0000313" key="2">
    <source>
        <dbReference type="Proteomes" id="UP000316798"/>
    </source>
</evidence>
<protein>
    <submittedName>
        <fullName evidence="1">Uncharacterized protein</fullName>
    </submittedName>
</protein>
<dbReference type="Proteomes" id="UP000316798">
    <property type="component" value="Chromosome"/>
</dbReference>
<name>A0A515DFV3_9BURK</name>
<dbReference type="RefSeq" id="WP_168226786.1">
    <property type="nucleotide sequence ID" value="NZ_CP035503.1"/>
</dbReference>
<dbReference type="AlphaFoldDB" id="A0A515DFV3"/>